<sequence length="210" mass="22237">MISLDSQDHMSLHPTPPHFRGEEIQAWEKGKQIRKGRGSAEPYPTEGSWPDSARTSGSGAGHAASGVCNPPTDVGQGLPRGSLGPELPLPHMAGLATMVASLLLLALCAHRIAPAGSVTIPSSCCMSFISKKVPESRVVSYQLSSGSLCPKAGVIFTTRKGQKFCGDPEQHWVQTYVKNLDAKRKKAATGLRATRVKALPQRSPASSTAI</sequence>
<dbReference type="PANTHER" id="PTHR12015">
    <property type="entry name" value="SMALL INDUCIBLE CYTOKINE A"/>
    <property type="match status" value="1"/>
</dbReference>
<dbReference type="PANTHER" id="PTHR12015:SF100">
    <property type="entry name" value="C-C MOTIF CHEMOKINE 24"/>
    <property type="match status" value="1"/>
</dbReference>
<dbReference type="GeneTree" id="ENSGT01100000263482"/>
<proteinExistence type="predicted"/>
<feature type="region of interest" description="Disordered" evidence="3">
    <location>
        <begin position="1"/>
        <end position="78"/>
    </location>
</feature>
<evidence type="ECO:0000256" key="3">
    <source>
        <dbReference type="SAM" id="MobiDB-lite"/>
    </source>
</evidence>
<dbReference type="InterPro" id="IPR036048">
    <property type="entry name" value="Interleukin_8-like_sf"/>
</dbReference>
<organism evidence="5 6">
    <name type="scientific">Felis catus</name>
    <name type="common">Cat</name>
    <name type="synonym">Felis silvestris catus</name>
    <dbReference type="NCBI Taxonomy" id="9685"/>
    <lineage>
        <taxon>Eukaryota</taxon>
        <taxon>Metazoa</taxon>
        <taxon>Chordata</taxon>
        <taxon>Craniata</taxon>
        <taxon>Vertebrata</taxon>
        <taxon>Euteleostomi</taxon>
        <taxon>Mammalia</taxon>
        <taxon>Eutheria</taxon>
        <taxon>Laurasiatheria</taxon>
        <taxon>Carnivora</taxon>
        <taxon>Feliformia</taxon>
        <taxon>Felidae</taxon>
        <taxon>Felinae</taxon>
        <taxon>Felis</taxon>
    </lineage>
</organism>
<feature type="compositionally biased region" description="Low complexity" evidence="3">
    <location>
        <begin position="52"/>
        <end position="66"/>
    </location>
</feature>
<gene>
    <name evidence="5" type="primary">TWIST1</name>
</gene>
<dbReference type="Gene3D" id="2.40.50.40">
    <property type="match status" value="1"/>
</dbReference>
<dbReference type="Ensembl" id="ENSFCTT00005011650.1">
    <property type="protein sequence ID" value="ENSFCTP00005007306.1"/>
    <property type="gene ID" value="ENSFCTG00005004338.1"/>
</dbReference>
<reference evidence="5 6" key="1">
    <citation type="submission" date="2021-02" db="EMBL/GenBank/DDBJ databases">
        <title>Safari Cat Assemblies.</title>
        <authorList>
            <person name="Bredemeyer K.R."/>
            <person name="Murphy W.J."/>
        </authorList>
    </citation>
    <scope>NUCLEOTIDE SEQUENCE [LARGE SCALE GENOMIC DNA]</scope>
</reference>
<evidence type="ECO:0000259" key="4">
    <source>
        <dbReference type="SMART" id="SM00199"/>
    </source>
</evidence>
<reference evidence="5" key="2">
    <citation type="submission" date="2025-08" db="UniProtKB">
        <authorList>
            <consortium name="Ensembl"/>
        </authorList>
    </citation>
    <scope>IDENTIFICATION</scope>
    <source>
        <strain evidence="5">breed Abyssinian</strain>
    </source>
</reference>
<keyword evidence="6" id="KW-1185">Reference proteome</keyword>
<protein>
    <recommendedName>
        <fullName evidence="4">Chemokine interleukin-8-like domain-containing protein</fullName>
    </recommendedName>
</protein>
<dbReference type="InterPro" id="IPR039809">
    <property type="entry name" value="Chemokine_b/g/d"/>
</dbReference>
<dbReference type="Proteomes" id="UP000823872">
    <property type="component" value="Chromosome E3"/>
</dbReference>
<evidence type="ECO:0000256" key="1">
    <source>
        <dbReference type="ARBA" id="ARBA00022500"/>
    </source>
</evidence>
<dbReference type="InterPro" id="IPR001811">
    <property type="entry name" value="Chemokine_IL8-like_dom"/>
</dbReference>
<evidence type="ECO:0000313" key="6">
    <source>
        <dbReference type="Proteomes" id="UP000823872"/>
    </source>
</evidence>
<keyword evidence="2" id="KW-0202">Cytokine</keyword>
<dbReference type="SMART" id="SM00199">
    <property type="entry name" value="SCY"/>
    <property type="match status" value="1"/>
</dbReference>
<evidence type="ECO:0000256" key="2">
    <source>
        <dbReference type="ARBA" id="ARBA00022514"/>
    </source>
</evidence>
<evidence type="ECO:0000313" key="5">
    <source>
        <dbReference type="Ensembl" id="ENSFCTP00005007306.1"/>
    </source>
</evidence>
<accession>A0ABI7WAU7</accession>
<feature type="compositionally biased region" description="Basic and acidic residues" evidence="3">
    <location>
        <begin position="19"/>
        <end position="31"/>
    </location>
</feature>
<keyword evidence="1" id="KW-0145">Chemotaxis</keyword>
<dbReference type="SUPFAM" id="SSF54117">
    <property type="entry name" value="Interleukin 8-like chemokines"/>
    <property type="match status" value="1"/>
</dbReference>
<dbReference type="CDD" id="cd00272">
    <property type="entry name" value="Chemokine_CC"/>
    <property type="match status" value="1"/>
</dbReference>
<feature type="domain" description="Chemokine interleukin-8-like" evidence="4">
    <location>
        <begin position="121"/>
        <end position="180"/>
    </location>
</feature>
<dbReference type="Pfam" id="PF00048">
    <property type="entry name" value="IL8"/>
    <property type="match status" value="1"/>
</dbReference>
<name>A0ABI7WAU7_FELCA</name>
<reference evidence="5" key="3">
    <citation type="submission" date="2025-09" db="UniProtKB">
        <authorList>
            <consortium name="Ensembl"/>
        </authorList>
    </citation>
    <scope>IDENTIFICATION</scope>
    <source>
        <strain evidence="5">breed Abyssinian</strain>
    </source>
</reference>
<feature type="compositionally biased region" description="Basic and acidic residues" evidence="3">
    <location>
        <begin position="1"/>
        <end position="11"/>
    </location>
</feature>